<evidence type="ECO:0000313" key="2">
    <source>
        <dbReference type="Proteomes" id="UP000503278"/>
    </source>
</evidence>
<accession>A0A7L5DUL7</accession>
<protein>
    <recommendedName>
        <fullName evidence="3">FAD/NAD(P)-binding domain-containing protein</fullName>
    </recommendedName>
</protein>
<dbReference type="AlphaFoldDB" id="A0A7L5DUL7"/>
<dbReference type="SUPFAM" id="SSF51905">
    <property type="entry name" value="FAD/NAD(P)-binding domain"/>
    <property type="match status" value="1"/>
</dbReference>
<dbReference type="Proteomes" id="UP000503278">
    <property type="component" value="Chromosome"/>
</dbReference>
<name>A0A7L5DUL7_9SPHI</name>
<dbReference type="EMBL" id="CP051682">
    <property type="protein sequence ID" value="QJD94401.1"/>
    <property type="molecule type" value="Genomic_DNA"/>
</dbReference>
<evidence type="ECO:0008006" key="3">
    <source>
        <dbReference type="Google" id="ProtNLM"/>
    </source>
</evidence>
<dbReference type="Gene3D" id="3.50.50.60">
    <property type="entry name" value="FAD/NAD(P)-binding domain"/>
    <property type="match status" value="1"/>
</dbReference>
<gene>
    <name evidence="1" type="ORF">HH214_00190</name>
</gene>
<reference evidence="1 2" key="1">
    <citation type="submission" date="2020-04" db="EMBL/GenBank/DDBJ databases">
        <title>Genome sequencing of novel species.</title>
        <authorList>
            <person name="Heo J."/>
            <person name="Kim S.-J."/>
            <person name="Kim J.-S."/>
            <person name="Hong S.-B."/>
            <person name="Kwon S.-W."/>
        </authorList>
    </citation>
    <scope>NUCLEOTIDE SEQUENCE [LARGE SCALE GENOMIC DNA]</scope>
    <source>
        <strain evidence="1 2">F39-2</strain>
    </source>
</reference>
<sequence>MNPSQIGDSLNFETDICIIGGGPAGISIAVQFIDTAVKVTLITGGTWSETAFNRELNKGLATSSHEPFEENRRRQFGGGTAVWGGRCIPLDHIDFETRPWAGPYAKWPISIQDLDPYFNMHSPCAKLVLPLHLMQGRLFLVASWKSCLILIMKILFHGRWNAGVCLQGLLSNTKKHFLLQLTLTC</sequence>
<organism evidence="1 2">
    <name type="scientific">Mucilaginibacter robiniae</name>
    <dbReference type="NCBI Taxonomy" id="2728022"/>
    <lineage>
        <taxon>Bacteria</taxon>
        <taxon>Pseudomonadati</taxon>
        <taxon>Bacteroidota</taxon>
        <taxon>Sphingobacteriia</taxon>
        <taxon>Sphingobacteriales</taxon>
        <taxon>Sphingobacteriaceae</taxon>
        <taxon>Mucilaginibacter</taxon>
    </lineage>
</organism>
<proteinExistence type="predicted"/>
<evidence type="ECO:0000313" key="1">
    <source>
        <dbReference type="EMBL" id="QJD94401.1"/>
    </source>
</evidence>
<keyword evidence="2" id="KW-1185">Reference proteome</keyword>
<dbReference type="KEGG" id="mrob:HH214_00190"/>
<dbReference type="InterPro" id="IPR036188">
    <property type="entry name" value="FAD/NAD-bd_sf"/>
</dbReference>